<dbReference type="OrthoDB" id="9766019at2"/>
<reference evidence="5 6" key="1">
    <citation type="submission" date="2019-02" db="EMBL/GenBank/DDBJ databases">
        <title>Deep-cultivation of Planctomycetes and their phenomic and genomic characterization uncovers novel biology.</title>
        <authorList>
            <person name="Wiegand S."/>
            <person name="Jogler M."/>
            <person name="Boedeker C."/>
            <person name="Pinto D."/>
            <person name="Vollmers J."/>
            <person name="Rivas-Marin E."/>
            <person name="Kohn T."/>
            <person name="Peeters S.H."/>
            <person name="Heuer A."/>
            <person name="Rast P."/>
            <person name="Oberbeckmann S."/>
            <person name="Bunk B."/>
            <person name="Jeske O."/>
            <person name="Meyerdierks A."/>
            <person name="Storesund J.E."/>
            <person name="Kallscheuer N."/>
            <person name="Luecker S."/>
            <person name="Lage O.M."/>
            <person name="Pohl T."/>
            <person name="Merkel B.J."/>
            <person name="Hornburger P."/>
            <person name="Mueller R.-W."/>
            <person name="Bruemmer F."/>
            <person name="Labrenz M."/>
            <person name="Spormann A.M."/>
            <person name="Op den Camp H."/>
            <person name="Overmann J."/>
            <person name="Amann R."/>
            <person name="Jetten M.S.M."/>
            <person name="Mascher T."/>
            <person name="Medema M.H."/>
            <person name="Devos D.P."/>
            <person name="Kaster A.-K."/>
            <person name="Ovreas L."/>
            <person name="Rohde M."/>
            <person name="Galperin M.Y."/>
            <person name="Jogler C."/>
        </authorList>
    </citation>
    <scope>NUCLEOTIDE SEQUENCE [LARGE SCALE GENOMIC DNA]</scope>
    <source>
        <strain evidence="5 6">Poly30</strain>
    </source>
</reference>
<keyword evidence="6" id="KW-1185">Reference proteome</keyword>
<dbReference type="AlphaFoldDB" id="A0A518ETE2"/>
<dbReference type="InterPro" id="IPR029047">
    <property type="entry name" value="HSP70_peptide-bd_sf"/>
</dbReference>
<evidence type="ECO:0000313" key="5">
    <source>
        <dbReference type="EMBL" id="QDV07345.1"/>
    </source>
</evidence>
<dbReference type="SUPFAM" id="SSF53067">
    <property type="entry name" value="Actin-like ATPase domain"/>
    <property type="match status" value="2"/>
</dbReference>
<dbReference type="GO" id="GO:0140662">
    <property type="term" value="F:ATP-dependent protein folding chaperone"/>
    <property type="evidence" value="ECO:0007669"/>
    <property type="project" value="InterPro"/>
</dbReference>
<evidence type="ECO:0000256" key="1">
    <source>
        <dbReference type="ARBA" id="ARBA00007381"/>
    </source>
</evidence>
<dbReference type="PROSITE" id="PS00297">
    <property type="entry name" value="HSP70_1"/>
    <property type="match status" value="1"/>
</dbReference>
<dbReference type="Gene3D" id="2.60.34.10">
    <property type="entry name" value="Substrate Binding Domain Of DNAk, Chain A, domain 1"/>
    <property type="match status" value="1"/>
</dbReference>
<dbReference type="PROSITE" id="PS01036">
    <property type="entry name" value="HSP70_3"/>
    <property type="match status" value="1"/>
</dbReference>
<evidence type="ECO:0000256" key="3">
    <source>
        <dbReference type="ARBA" id="ARBA00022840"/>
    </source>
</evidence>
<dbReference type="GO" id="GO:0005524">
    <property type="term" value="F:ATP binding"/>
    <property type="evidence" value="ECO:0007669"/>
    <property type="project" value="UniProtKB-KW"/>
</dbReference>
<accession>A0A518ETE2</accession>
<dbReference type="Gene3D" id="3.90.640.10">
    <property type="entry name" value="Actin, Chain A, domain 4"/>
    <property type="match status" value="1"/>
</dbReference>
<organism evidence="5 6">
    <name type="scientific">Saltatorellus ferox</name>
    <dbReference type="NCBI Taxonomy" id="2528018"/>
    <lineage>
        <taxon>Bacteria</taxon>
        <taxon>Pseudomonadati</taxon>
        <taxon>Planctomycetota</taxon>
        <taxon>Planctomycetia</taxon>
        <taxon>Planctomycetia incertae sedis</taxon>
        <taxon>Saltatorellus</taxon>
    </lineage>
</organism>
<dbReference type="PANTHER" id="PTHR19375">
    <property type="entry name" value="HEAT SHOCK PROTEIN 70KDA"/>
    <property type="match status" value="1"/>
</dbReference>
<name>A0A518ETE2_9BACT</name>
<dbReference type="InterPro" id="IPR018181">
    <property type="entry name" value="Heat_shock_70_CS"/>
</dbReference>
<dbReference type="RefSeq" id="WP_145198295.1">
    <property type="nucleotide sequence ID" value="NZ_CP036434.1"/>
</dbReference>
<dbReference type="Proteomes" id="UP000320390">
    <property type="component" value="Chromosome"/>
</dbReference>
<dbReference type="InterPro" id="IPR013126">
    <property type="entry name" value="Hsp_70_fam"/>
</dbReference>
<dbReference type="EMBL" id="CP036434">
    <property type="protein sequence ID" value="QDV07345.1"/>
    <property type="molecule type" value="Genomic_DNA"/>
</dbReference>
<dbReference type="Gene3D" id="3.30.420.40">
    <property type="match status" value="2"/>
</dbReference>
<dbReference type="SUPFAM" id="SSF100920">
    <property type="entry name" value="Heat shock protein 70kD (HSP70), peptide-binding domain"/>
    <property type="match status" value="1"/>
</dbReference>
<dbReference type="Pfam" id="PF00012">
    <property type="entry name" value="HSP70"/>
    <property type="match status" value="2"/>
</dbReference>
<gene>
    <name evidence="5" type="primary">dnaK_1</name>
    <name evidence="5" type="ORF">Poly30_28690</name>
</gene>
<dbReference type="InterPro" id="IPR043129">
    <property type="entry name" value="ATPase_NBD"/>
</dbReference>
<proteinExistence type="inferred from homology"/>
<keyword evidence="3 4" id="KW-0067">ATP-binding</keyword>
<dbReference type="PROSITE" id="PS00329">
    <property type="entry name" value="HSP70_2"/>
    <property type="match status" value="1"/>
</dbReference>
<dbReference type="PRINTS" id="PR00301">
    <property type="entry name" value="HEATSHOCK70"/>
</dbReference>
<evidence type="ECO:0000256" key="2">
    <source>
        <dbReference type="ARBA" id="ARBA00022741"/>
    </source>
</evidence>
<comment type="similarity">
    <text evidence="1 4">Belongs to the heat shock protein 70 family.</text>
</comment>
<dbReference type="FunFam" id="3.30.420.40:FF:000545">
    <property type="entry name" value="Endoplasmic reticulum chaperone BiP"/>
    <property type="match status" value="1"/>
</dbReference>
<evidence type="ECO:0000256" key="4">
    <source>
        <dbReference type="RuleBase" id="RU003322"/>
    </source>
</evidence>
<dbReference type="CDD" id="cd24029">
    <property type="entry name" value="ASKHA_NBD_HSP70_DnaK_HscA_HscC"/>
    <property type="match status" value="1"/>
</dbReference>
<evidence type="ECO:0000313" key="6">
    <source>
        <dbReference type="Proteomes" id="UP000320390"/>
    </source>
</evidence>
<sequence length="627" mass="67607">MSDSDKIYGIDLGTTCSAIGAIVEGRPRLFEIEGSRLVPSVVTFGEEGVLVGQTAQNQRLLAPERTLASTKRRIGTGHVFDVDGREVTPKEAATEILRFLADEVERQSGERPRRVVVTVPAWFPQDARSETRNAAEAAGLEVVRLVNEPTAAALMHSFEDSTERLSLVYDFGGGTFDASLVQCSGELVEVKASNGDVHLGGDDLDGALVMGLLQDLREEDPGFAAAIQKSPGARQRFLAAVRDAKHELSNSLEATVRAPFLLDLDGTPKHLELPLDRRVLEEALEPLLERTFECVDRVLAEGGVEARDVDEVLLVGGTSRIPAVQEALQKRYGWEGDASVPAQEAVALGATLQAGIIEGGPIQSILLDVAVYPLAIAAVEPSMSAGSPDHFVSSIITPRNAPLPSRHTQRFHTTHPTQRELRIPVLQGGDPNPLRNTPLGVVVINDLPPAPGGKLQRPIAVEFRHDLSGLVSIRVTDEISGRSVDGQVVVGGAESEEARADLWVAIKEENMVPGDGTDPDPYLKQDVDWRATADDLERWEDEGDVPSTTTVSGDGAPLTEDLREAKDSFEQFLKHEKKVAREFPDAAAELAKTAGAGLVAVKGGDRETALQHYDELSDRMFALGIYL</sequence>
<keyword evidence="2 4" id="KW-0547">Nucleotide-binding</keyword>
<protein>
    <submittedName>
        <fullName evidence="5">Chaperone protein DnaK</fullName>
    </submittedName>
</protein>